<dbReference type="Pfam" id="PF00004">
    <property type="entry name" value="AAA"/>
    <property type="match status" value="1"/>
</dbReference>
<dbReference type="Proteomes" id="UP000198697">
    <property type="component" value="Unassembled WGS sequence"/>
</dbReference>
<dbReference type="InterPro" id="IPR003960">
    <property type="entry name" value="ATPase_AAA_CS"/>
</dbReference>
<sequence length="711" mass="77569">MSDTTPKKKKSPLPTPGPKPGMQLWVLSGLVALILGMVYFSGGSRLVEIKQRDFEQMLTAGDVSDVALVNDREVQVTLKKEALQKPEYSKRLTTQRSPLALPGAGVSANGPQFAFRVVEGKVFKEDLDKLQANLPTDRQVGLKVSEERGFGDFLGTWGFMILLFVGFWFLMRRMSGAGGPGGQIFNIGKSRAALFDGGDKVKITFKDVAGLEEAKEEVEEIVEFLKNPSKFTVLGGKIPKGALLVGPPGTGKTLLAKAVAGEADVPFFSLSGSDFVEMFVGVGAARVRDLFKQAKLKAPCIIFIDEIDAIGRSRSRGNTPGGNDERENTLNSLLVEMDGFGTDSGVIILAATNRPDTLDSALLRPGRFDRQISIDKPDINGRTQIFSVHLKPLTLGPDVDDRKLAAMTPGFAGAEIANVCNEAALIAARRDKKMVTMQDFTDAVDRVIGGLEKKNKIISPGEKRIVAYHEAGHAVAGWFLEHADPLVKVSIVPRGVAALGYAQYLPREQFLYNTEQLMDEMCMTLGGRAAEELVFGKISTGALSDLERITKTAYSIVTMYGMNEKLGNVSFYDSKGQDQYGFNKPYSESTSQMIDEEVRTIVAQAYTRTKELLTERRHELEVIAKELLEKEVLLQDDLQRLVGPRPYDTQTSYQAHMAGTDRSETLSERKQEHPLPLGNDLPDLNLPGMDQGNEGNGSSPTEPSGSAVTPV</sequence>
<keyword evidence="10 14" id="KW-0067">ATP-binding</keyword>
<feature type="binding site" evidence="14">
    <location>
        <position position="473"/>
    </location>
    <ligand>
        <name>Zn(2+)</name>
        <dbReference type="ChEBI" id="CHEBI:29105"/>
        <note>catalytic</note>
    </ligand>
</feature>
<dbReference type="GO" id="GO:0006508">
    <property type="term" value="P:proteolysis"/>
    <property type="evidence" value="ECO:0007669"/>
    <property type="project" value="UniProtKB-KW"/>
</dbReference>
<gene>
    <name evidence="14" type="primary">ftsH</name>
    <name evidence="18" type="ORF">SAMN04487998_2725</name>
</gene>
<keyword evidence="9 14" id="KW-0862">Zinc</keyword>
<evidence type="ECO:0000313" key="18">
    <source>
        <dbReference type="EMBL" id="SET78050.1"/>
    </source>
</evidence>
<dbReference type="SMART" id="SM00382">
    <property type="entry name" value="AAA"/>
    <property type="match status" value="1"/>
</dbReference>
<keyword evidence="5 14" id="KW-0812">Transmembrane</keyword>
<keyword evidence="4 14" id="KW-0645">Protease</keyword>
<dbReference type="Pfam" id="PF17862">
    <property type="entry name" value="AAA_lid_3"/>
    <property type="match status" value="1"/>
</dbReference>
<dbReference type="PANTHER" id="PTHR43655">
    <property type="entry name" value="ATP-DEPENDENT PROTEASE"/>
    <property type="match status" value="1"/>
</dbReference>
<feature type="region of interest" description="Disordered" evidence="16">
    <location>
        <begin position="643"/>
        <end position="711"/>
    </location>
</feature>
<dbReference type="InterPro" id="IPR037219">
    <property type="entry name" value="Peptidase_M41-like"/>
</dbReference>
<dbReference type="InterPro" id="IPR003593">
    <property type="entry name" value="AAA+_ATPase"/>
</dbReference>
<dbReference type="CDD" id="cd19501">
    <property type="entry name" value="RecA-like_FtsH"/>
    <property type="match status" value="1"/>
</dbReference>
<dbReference type="FunFam" id="1.10.8.60:FF:000019">
    <property type="entry name" value="AFG3-like AAA ATPase 2"/>
    <property type="match status" value="1"/>
</dbReference>
<feature type="binding site" evidence="14">
    <location>
        <begin position="246"/>
        <end position="253"/>
    </location>
    <ligand>
        <name>ATP</name>
        <dbReference type="ChEBI" id="CHEBI:30616"/>
    </ligand>
</feature>
<feature type="compositionally biased region" description="Low complexity" evidence="16">
    <location>
        <begin position="674"/>
        <end position="688"/>
    </location>
</feature>
<dbReference type="GO" id="GO:0005886">
    <property type="term" value="C:plasma membrane"/>
    <property type="evidence" value="ECO:0007669"/>
    <property type="project" value="UniProtKB-SubCell"/>
</dbReference>
<feature type="compositionally biased region" description="Polar residues" evidence="16">
    <location>
        <begin position="696"/>
        <end position="711"/>
    </location>
</feature>
<reference evidence="19" key="1">
    <citation type="submission" date="2016-10" db="EMBL/GenBank/DDBJ databases">
        <authorList>
            <person name="Varghese N."/>
            <person name="Submissions S."/>
        </authorList>
    </citation>
    <scope>NUCLEOTIDE SEQUENCE [LARGE SCALE GENOMIC DNA]</scope>
    <source>
        <strain evidence="19">DSM 15310</strain>
    </source>
</reference>
<dbReference type="GO" id="GO:0005524">
    <property type="term" value="F:ATP binding"/>
    <property type="evidence" value="ECO:0007669"/>
    <property type="project" value="UniProtKB-UniRule"/>
</dbReference>
<dbReference type="NCBIfam" id="TIGR01241">
    <property type="entry name" value="FtsH_fam"/>
    <property type="match status" value="1"/>
</dbReference>
<evidence type="ECO:0000313" key="19">
    <source>
        <dbReference type="Proteomes" id="UP000198697"/>
    </source>
</evidence>
<feature type="binding site" evidence="14">
    <location>
        <position position="545"/>
    </location>
    <ligand>
        <name>Zn(2+)</name>
        <dbReference type="ChEBI" id="CHEBI:29105"/>
        <note>catalytic</note>
    </ligand>
</feature>
<comment type="similarity">
    <text evidence="15">Belongs to the AAA ATPase family.</text>
</comment>
<evidence type="ECO:0000256" key="14">
    <source>
        <dbReference type="HAMAP-Rule" id="MF_01458"/>
    </source>
</evidence>
<feature type="active site" evidence="14">
    <location>
        <position position="470"/>
    </location>
</feature>
<evidence type="ECO:0000256" key="11">
    <source>
        <dbReference type="ARBA" id="ARBA00022989"/>
    </source>
</evidence>
<evidence type="ECO:0000256" key="5">
    <source>
        <dbReference type="ARBA" id="ARBA00022692"/>
    </source>
</evidence>
<evidence type="ECO:0000256" key="7">
    <source>
        <dbReference type="ARBA" id="ARBA00022741"/>
    </source>
</evidence>
<dbReference type="HAMAP" id="MF_01458">
    <property type="entry name" value="FtsH"/>
    <property type="match status" value="1"/>
</dbReference>
<dbReference type="GO" id="GO:0004176">
    <property type="term" value="F:ATP-dependent peptidase activity"/>
    <property type="evidence" value="ECO:0007669"/>
    <property type="project" value="InterPro"/>
</dbReference>
<evidence type="ECO:0000256" key="12">
    <source>
        <dbReference type="ARBA" id="ARBA00023049"/>
    </source>
</evidence>
<feature type="transmembrane region" description="Helical" evidence="14">
    <location>
        <begin position="22"/>
        <end position="42"/>
    </location>
</feature>
<evidence type="ECO:0000256" key="1">
    <source>
        <dbReference type="ARBA" id="ARBA00004141"/>
    </source>
</evidence>
<keyword evidence="11 14" id="KW-1133">Transmembrane helix</keyword>
<dbReference type="FunFam" id="3.40.50.300:FF:000001">
    <property type="entry name" value="ATP-dependent zinc metalloprotease FtsH"/>
    <property type="match status" value="1"/>
</dbReference>
<name>A0A1I0H5E9_9BACT</name>
<evidence type="ECO:0000256" key="16">
    <source>
        <dbReference type="SAM" id="MobiDB-lite"/>
    </source>
</evidence>
<dbReference type="SUPFAM" id="SSF52540">
    <property type="entry name" value="P-loop containing nucleoside triphosphate hydrolases"/>
    <property type="match status" value="1"/>
</dbReference>
<feature type="domain" description="AAA+ ATPase" evidence="17">
    <location>
        <begin position="238"/>
        <end position="378"/>
    </location>
</feature>
<keyword evidence="7 14" id="KW-0547">Nucleotide-binding</keyword>
<dbReference type="GO" id="GO:0008270">
    <property type="term" value="F:zinc ion binding"/>
    <property type="evidence" value="ECO:0007669"/>
    <property type="project" value="UniProtKB-UniRule"/>
</dbReference>
<dbReference type="PANTHER" id="PTHR43655:SF2">
    <property type="entry name" value="AFG3 LIKE MATRIX AAA PEPTIDASE SUBUNIT 2, ISOFORM A"/>
    <property type="match status" value="1"/>
</dbReference>
<accession>A0A1I0H5E9</accession>
<dbReference type="STRING" id="82805.SAMN04487998_2725"/>
<dbReference type="InterPro" id="IPR005936">
    <property type="entry name" value="FtsH"/>
</dbReference>
<dbReference type="OrthoDB" id="9809379at2"/>
<dbReference type="Gene3D" id="3.40.50.300">
    <property type="entry name" value="P-loop containing nucleotide triphosphate hydrolases"/>
    <property type="match status" value="1"/>
</dbReference>
<dbReference type="Gene3D" id="1.20.58.760">
    <property type="entry name" value="Peptidase M41"/>
    <property type="match status" value="1"/>
</dbReference>
<proteinExistence type="inferred from homology"/>
<dbReference type="InterPro" id="IPR041569">
    <property type="entry name" value="AAA_lid_3"/>
</dbReference>
<comment type="subunit">
    <text evidence="14">Homohexamer.</text>
</comment>
<dbReference type="GO" id="GO:0030163">
    <property type="term" value="P:protein catabolic process"/>
    <property type="evidence" value="ECO:0007669"/>
    <property type="project" value="UniProtKB-UniRule"/>
</dbReference>
<keyword evidence="8 14" id="KW-0378">Hydrolase</keyword>
<evidence type="ECO:0000256" key="13">
    <source>
        <dbReference type="ARBA" id="ARBA00023136"/>
    </source>
</evidence>
<evidence type="ECO:0000256" key="4">
    <source>
        <dbReference type="ARBA" id="ARBA00022670"/>
    </source>
</evidence>
<comment type="function">
    <text evidence="14">Acts as a processive, ATP-dependent zinc metallopeptidase for both cytoplasmic and membrane proteins. Plays a role in the quality control of integral membrane proteins.</text>
</comment>
<feature type="transmembrane region" description="Helical" evidence="14">
    <location>
        <begin position="153"/>
        <end position="171"/>
    </location>
</feature>
<protein>
    <recommendedName>
        <fullName evidence="14">ATP-dependent zinc metalloprotease FtsH</fullName>
        <ecNumber evidence="14">3.4.24.-</ecNumber>
    </recommendedName>
</protein>
<feature type="binding site" evidence="14">
    <location>
        <position position="469"/>
    </location>
    <ligand>
        <name>Zn(2+)</name>
        <dbReference type="ChEBI" id="CHEBI:29105"/>
        <note>catalytic</note>
    </ligand>
</feature>
<comment type="subcellular location">
    <subcellularLocation>
        <location evidence="14">Cell membrane</location>
        <topology evidence="14">Multi-pass membrane protein</topology>
        <orientation evidence="14">Cytoplasmic side</orientation>
    </subcellularLocation>
    <subcellularLocation>
        <location evidence="1">Membrane</location>
        <topology evidence="1">Multi-pass membrane protein</topology>
    </subcellularLocation>
</comment>
<dbReference type="RefSeq" id="WP_092772388.1">
    <property type="nucleotide sequence ID" value="NZ_FOHS01000003.1"/>
</dbReference>
<comment type="cofactor">
    <cofactor evidence="14">
        <name>Zn(2+)</name>
        <dbReference type="ChEBI" id="CHEBI:29105"/>
    </cofactor>
    <text evidence="14">Binds 1 zinc ion per subunit.</text>
</comment>
<feature type="compositionally biased region" description="Basic and acidic residues" evidence="16">
    <location>
        <begin position="659"/>
        <end position="673"/>
    </location>
</feature>
<evidence type="ECO:0000256" key="8">
    <source>
        <dbReference type="ARBA" id="ARBA00022801"/>
    </source>
</evidence>
<keyword evidence="13 14" id="KW-0472">Membrane</keyword>
<dbReference type="FunFam" id="1.20.58.760:FF:000003">
    <property type="entry name" value="AFG3-like AAA ATPase 2"/>
    <property type="match status" value="1"/>
</dbReference>
<evidence type="ECO:0000256" key="3">
    <source>
        <dbReference type="ARBA" id="ARBA00010550"/>
    </source>
</evidence>
<dbReference type="InterPro" id="IPR050928">
    <property type="entry name" value="ATP-dep_Zn_Metalloprotease"/>
</dbReference>
<comment type="similarity">
    <text evidence="2 14">In the C-terminal section; belongs to the peptidase M41 family.</text>
</comment>
<dbReference type="EMBL" id="FOHS01000003">
    <property type="protein sequence ID" value="SET78050.1"/>
    <property type="molecule type" value="Genomic_DNA"/>
</dbReference>
<dbReference type="GO" id="GO:0016887">
    <property type="term" value="F:ATP hydrolysis activity"/>
    <property type="evidence" value="ECO:0007669"/>
    <property type="project" value="UniProtKB-UniRule"/>
</dbReference>
<keyword evidence="6 14" id="KW-0479">Metal-binding</keyword>
<dbReference type="EC" id="3.4.24.-" evidence="14"/>
<comment type="similarity">
    <text evidence="3">In the N-terminal section; belongs to the AAA ATPase family.</text>
</comment>
<keyword evidence="14" id="KW-1003">Cell membrane</keyword>
<evidence type="ECO:0000256" key="10">
    <source>
        <dbReference type="ARBA" id="ARBA00022840"/>
    </source>
</evidence>
<comment type="similarity">
    <text evidence="14">In the central section; belongs to the AAA ATPase family.</text>
</comment>
<dbReference type="Gene3D" id="1.10.8.60">
    <property type="match status" value="1"/>
</dbReference>
<evidence type="ECO:0000256" key="2">
    <source>
        <dbReference type="ARBA" id="ARBA00010044"/>
    </source>
</evidence>
<dbReference type="Gene3D" id="3.40.1690.20">
    <property type="match status" value="1"/>
</dbReference>
<dbReference type="GO" id="GO:0004222">
    <property type="term" value="F:metalloendopeptidase activity"/>
    <property type="evidence" value="ECO:0007669"/>
    <property type="project" value="InterPro"/>
</dbReference>
<evidence type="ECO:0000259" key="17">
    <source>
        <dbReference type="SMART" id="SM00382"/>
    </source>
</evidence>
<keyword evidence="19" id="KW-1185">Reference proteome</keyword>
<keyword evidence="12 14" id="KW-0482">Metalloprotease</keyword>
<dbReference type="InterPro" id="IPR000642">
    <property type="entry name" value="Peptidase_M41"/>
</dbReference>
<dbReference type="InterPro" id="IPR003959">
    <property type="entry name" value="ATPase_AAA_core"/>
</dbReference>
<dbReference type="AlphaFoldDB" id="A0A1I0H5E9"/>
<dbReference type="InterPro" id="IPR027417">
    <property type="entry name" value="P-loop_NTPase"/>
</dbReference>
<evidence type="ECO:0000256" key="9">
    <source>
        <dbReference type="ARBA" id="ARBA00022833"/>
    </source>
</evidence>
<evidence type="ECO:0000256" key="15">
    <source>
        <dbReference type="RuleBase" id="RU003651"/>
    </source>
</evidence>
<dbReference type="SUPFAM" id="SSF140990">
    <property type="entry name" value="FtsH protease domain-like"/>
    <property type="match status" value="1"/>
</dbReference>
<organism evidence="18 19">
    <name type="scientific">Hymenobacter actinosclerus</name>
    <dbReference type="NCBI Taxonomy" id="82805"/>
    <lineage>
        <taxon>Bacteria</taxon>
        <taxon>Pseudomonadati</taxon>
        <taxon>Bacteroidota</taxon>
        <taxon>Cytophagia</taxon>
        <taxon>Cytophagales</taxon>
        <taxon>Hymenobacteraceae</taxon>
        <taxon>Hymenobacter</taxon>
    </lineage>
</organism>
<evidence type="ECO:0000256" key="6">
    <source>
        <dbReference type="ARBA" id="ARBA00022723"/>
    </source>
</evidence>
<dbReference type="Pfam" id="PF01434">
    <property type="entry name" value="Peptidase_M41"/>
    <property type="match status" value="1"/>
</dbReference>
<dbReference type="PROSITE" id="PS00674">
    <property type="entry name" value="AAA"/>
    <property type="match status" value="1"/>
</dbReference>